<accession>A0A2P2KJ27</accession>
<dbReference type="AlphaFoldDB" id="A0A2P2KJ27"/>
<reference evidence="1" key="1">
    <citation type="submission" date="2018-02" db="EMBL/GenBank/DDBJ databases">
        <title>Rhizophora mucronata_Transcriptome.</title>
        <authorList>
            <person name="Meera S.P."/>
            <person name="Sreeshan A."/>
            <person name="Augustine A."/>
        </authorList>
    </citation>
    <scope>NUCLEOTIDE SEQUENCE</scope>
    <source>
        <tissue evidence="1">Leaf</tissue>
    </source>
</reference>
<name>A0A2P2KJ27_RHIMU</name>
<evidence type="ECO:0000313" key="1">
    <source>
        <dbReference type="EMBL" id="MBX05754.1"/>
    </source>
</evidence>
<organism evidence="1">
    <name type="scientific">Rhizophora mucronata</name>
    <name type="common">Asiatic mangrove</name>
    <dbReference type="NCBI Taxonomy" id="61149"/>
    <lineage>
        <taxon>Eukaryota</taxon>
        <taxon>Viridiplantae</taxon>
        <taxon>Streptophyta</taxon>
        <taxon>Embryophyta</taxon>
        <taxon>Tracheophyta</taxon>
        <taxon>Spermatophyta</taxon>
        <taxon>Magnoliopsida</taxon>
        <taxon>eudicotyledons</taxon>
        <taxon>Gunneridae</taxon>
        <taxon>Pentapetalae</taxon>
        <taxon>rosids</taxon>
        <taxon>fabids</taxon>
        <taxon>Malpighiales</taxon>
        <taxon>Rhizophoraceae</taxon>
        <taxon>Rhizophora</taxon>
    </lineage>
</organism>
<protein>
    <submittedName>
        <fullName evidence="1">Uncharacterized protein MANES_06G140400</fullName>
    </submittedName>
</protein>
<sequence length="41" mass="4750">MNNWRIQAMEILNSSGYVNGNAKPLLPVCQFWSFPPEQRVL</sequence>
<proteinExistence type="predicted"/>
<dbReference type="EMBL" id="GGEC01025270">
    <property type="protein sequence ID" value="MBX05754.1"/>
    <property type="molecule type" value="Transcribed_RNA"/>
</dbReference>